<evidence type="ECO:0000313" key="4">
    <source>
        <dbReference type="Proteomes" id="UP000494206"/>
    </source>
</evidence>
<reference evidence="3 4" key="1">
    <citation type="submission" date="2020-04" db="EMBL/GenBank/DDBJ databases">
        <authorList>
            <person name="Laetsch R D."/>
            <person name="Stevens L."/>
            <person name="Kumar S."/>
            <person name="Blaxter L. M."/>
        </authorList>
    </citation>
    <scope>NUCLEOTIDE SEQUENCE [LARGE SCALE GENOMIC DNA]</scope>
</reference>
<dbReference type="Pfam" id="PF04870">
    <property type="entry name" value="Moulting_cycle"/>
    <property type="match status" value="2"/>
</dbReference>
<evidence type="ECO:0000256" key="2">
    <source>
        <dbReference type="SAM" id="SignalP"/>
    </source>
</evidence>
<organism evidence="3 4">
    <name type="scientific">Caenorhabditis bovis</name>
    <dbReference type="NCBI Taxonomy" id="2654633"/>
    <lineage>
        <taxon>Eukaryota</taxon>
        <taxon>Metazoa</taxon>
        <taxon>Ecdysozoa</taxon>
        <taxon>Nematoda</taxon>
        <taxon>Chromadorea</taxon>
        <taxon>Rhabditida</taxon>
        <taxon>Rhabditina</taxon>
        <taxon>Rhabditomorpha</taxon>
        <taxon>Rhabditoidea</taxon>
        <taxon>Rhabditidae</taxon>
        <taxon>Peloderinae</taxon>
        <taxon>Caenorhabditis</taxon>
    </lineage>
</organism>
<proteinExistence type="predicted"/>
<gene>
    <name evidence="3" type="ORF">CBOVIS_LOCUS11633</name>
</gene>
<keyword evidence="2" id="KW-0732">Signal</keyword>
<keyword evidence="1" id="KW-1133">Transmembrane helix</keyword>
<sequence>MRHWLGIACIAALFSLVQCVSHAKIEAMQRVKMDDKQLVKFQQLHYGWYMQALSALLGSVGKQMYMKMKRSERRAFVACLDSIEKEYDVKAGANCLVKAFDGKLEEQYFSASMDPKLDFIDKQDALPMAKIDIKKIKKTKHKKKFLQKVAKSEAAKIINKIQKDKLKLVKRRKTMRRDLVSKHNVSKKGLEKLKKINNMRRRLKRNVLSLYSNKEAEDEAKRVDREDRGYYRPKNRDSMPFLLDSKKSPVKVMTNLIRKIVRANETEKSLESSYSSLKRLQDAVTESRAKNQYKNRMLDMVIGTKHPLRRRKSFTDRLRDITPDGLVDESVYGLVDSVSKHTNDVNANFLSPRFLPIMPDKFQTKKHLLSPDMFPLYKDDSENSVLPLPTVLENAGLHGKDRDSVLELVMDVSGVNTVVDDALNLVQGLRKQGLDKDMFDISSLLDGAYETIKRIMTKPQNLDMMNKKFSFMNKKQLELLYGENGIYNTSVTPLPFDINKVDAMTPEQKEESIRMTIREIARGNGATDFRGRRIKRQTITLLNGAYRIVFLNPTTLSPQAFSPTINQLSVLGPLTLSPQLFCPSILSPLLISPPVISPQVGNPLIFSPYVVGPNVLSAAVFNAYVFSPYVLSPNVINPYVLSPLILSPFVLCPDVLSPTILSGVVLSPSVLSPSVFTDSALAANVLSPTFLS</sequence>
<dbReference type="AlphaFoldDB" id="A0A8S1F8E1"/>
<name>A0A8S1F8E1_9PELO</name>
<dbReference type="EMBL" id="CADEPM010000009">
    <property type="protein sequence ID" value="CAB3410069.1"/>
    <property type="molecule type" value="Genomic_DNA"/>
</dbReference>
<dbReference type="InterPro" id="IPR006954">
    <property type="entry name" value="Mlt-10-like"/>
</dbReference>
<comment type="caution">
    <text evidence="3">The sequence shown here is derived from an EMBL/GenBank/DDBJ whole genome shotgun (WGS) entry which is preliminary data.</text>
</comment>
<feature type="chain" id="PRO_5035823412" evidence="2">
    <location>
        <begin position="20"/>
        <end position="692"/>
    </location>
</feature>
<dbReference type="PANTHER" id="PTHR21523">
    <property type="match status" value="1"/>
</dbReference>
<keyword evidence="1" id="KW-0812">Transmembrane</keyword>
<keyword evidence="4" id="KW-1185">Reference proteome</keyword>
<evidence type="ECO:0000256" key="1">
    <source>
        <dbReference type="SAM" id="Phobius"/>
    </source>
</evidence>
<protein>
    <submittedName>
        <fullName evidence="3">Uncharacterized protein</fullName>
    </submittedName>
</protein>
<evidence type="ECO:0000313" key="3">
    <source>
        <dbReference type="EMBL" id="CAB3410069.1"/>
    </source>
</evidence>
<feature type="signal peptide" evidence="2">
    <location>
        <begin position="1"/>
        <end position="19"/>
    </location>
</feature>
<accession>A0A8S1F8E1</accession>
<keyword evidence="1" id="KW-0472">Membrane</keyword>
<dbReference type="PANTHER" id="PTHR21523:SF46">
    <property type="entry name" value="MLT-TEN (MLT-10) RELATED"/>
    <property type="match status" value="1"/>
</dbReference>
<feature type="transmembrane region" description="Helical" evidence="1">
    <location>
        <begin position="47"/>
        <end position="65"/>
    </location>
</feature>
<dbReference type="Proteomes" id="UP000494206">
    <property type="component" value="Unassembled WGS sequence"/>
</dbReference>
<dbReference type="OrthoDB" id="5917548at2759"/>